<dbReference type="NCBIfam" id="TIGR01643">
    <property type="entry name" value="YD_repeat_2x"/>
    <property type="match status" value="5"/>
</dbReference>
<organism evidence="4 5">
    <name type="scientific">Micromonospora azadirachtae</name>
    <dbReference type="NCBI Taxonomy" id="1970735"/>
    <lineage>
        <taxon>Bacteria</taxon>
        <taxon>Bacillati</taxon>
        <taxon>Actinomycetota</taxon>
        <taxon>Actinomycetes</taxon>
        <taxon>Micromonosporales</taxon>
        <taxon>Micromonosporaceae</taxon>
        <taxon>Micromonospora</taxon>
    </lineage>
</organism>
<dbReference type="Gene3D" id="2.180.10.10">
    <property type="entry name" value="RHS repeat-associated core"/>
    <property type="match status" value="5"/>
</dbReference>
<sequence length="2839" mass="308832">MRRNLRGPLIAALVVALAATVGGTAVLSDQRPEGSARAQDDGEGLFDRLGDAARGMVGDGPSRPRPEVISAGLSVQEKALAAKVWPPQKRVKELPEKRTANSKTYQLSDGRTQAEISAVPVHYKDSKGRYQPIDTTVRPTNEKGYVQGNSTNSFTSLFGDSSDELARFERDGRSIELGLPGAAKAVTPKVSGSTVTYAGVAGGADVVYDVTSTALKEKIVLRKAPAGPVSWTFTLDTAGLTARQREDGSIAFVRAGGGEPVFVMPAPFMYDDKDDKGSPHGKVWSEKVTQKVAQSGGRSTITVTPDAGWLADPARVYPVVVDPTIKIQPVPDDAQDVQIYKGDPLHQYGKDLVTWQLKAGTDSSVWRSLVKFKTSSIPVNTPIDDARLEMYYSQTHQSWEYDVALEARKITSAWTEGEATWDGMKDAMAAQPSGNMVSVDDGAAGTSVTGTWPYSGNTELTPLAINADYRYNDDATAGNTHTWVPTLTEAGDYQVEVHFVSHTDDRYTRTPYTVYYKGGSKTYEVDQTEPSGKGQWQTLGVHSFDAGTTGRVVLGDHVGNSVIADAVRFTRWGVATKKRAVSSAWMSFPVRNTVQEWVNAPATNNGFMIKAVDENKLNRGGPIFEASEYAYQNARRDYNLPKLVVTYGRPGVTVSPPTTITSTGAVLDWPAYVDPSSSTGDDIVEYQVHRSIHQNFTPSAATLIAPVSTAARTYQDTTAVPTAADNTNPLDRKFYYYMVAVKTRDGEVIAGPTQPAMLPKAGQITRIYRTGQTDTTLSAARSTENVDVYDGDPYVSPGNNSPYYGDTRGLIKFGSLTGVPDGAKIVDAELRMYNTYLYPGENQDEYVDVYKLTKNFTETKATWKTYDGVNAWSTAGGDYDTSWKASFNGFTNDPEWETWDVTPAVDGWLKNPATNYGLLLRERDETSQTARAMLLSSEGAEPMLRPTLEVTYLEQTAASTYYAAQTPALATPNATYTVPVTLSNPTLADWNPTDWELAYDWKRADGQDVTDGADGSFELKTALPKSVPAGGTVDVAAQVKTPPSSTDGNKRTDYVLQWDLYNKLTQKKLSDTVPAIQPLPQNVAVEEPTSDQLGLEKFYSYAGKNTGAGGTLMNNLFAGNTVWSYDAFSNPSRGLSTFVRLTYNSLDTSDTVAGYGWSVQASSMMRLGAPLDFHPNPNPTKVTLTDGDGTSHWFTWDPVAHEWKSPKGVHLYLQKVTSLDCKPNTEEPKAWVLTKPDRTQFFYDCDGFLTSIVDNNQNEMRFVYEERKSNNKPTKFLKYILDPTGRQTLKVDYYTKGQTYDYINDTTWTRVSNVSNLTNPKIIDHISQITDISGRKLTFTYTDKGLLGELIDGQGSTGTMGEQKVFRFAYDMTQGNKNVKLVKTTDPRGNATALAYNYPQDGDDPKWHWTTKSYDDRHPDERLTAFAYTDPDGPQGNNINTTVTDAENHTTAYVMDGYGRPTQTTNAKNQVTKLEWDADHNVTKLIENNGAASTWTYDAKTGYPTEIKDAEAVKNGTAGTVLTYQRQLSGYVADLTEKTSPEGRKWSFGYTAAGDLASVTDPMGTSTATAGDYTTTNTYDAWGQLLTAKDANGNVTTYSNYDANGYPQTITDALSKATAFVYDVRGQVTQVTDALGKTTTQAYDTFGRPLDGKTPKDQAAGVFITTPAPTYDANDNVVQSTAPNGAVSTASYDAADELTWTKAPVDVAGDPERKTSFTYDKVGNLLTTTEPKGNLTTSDATDYVTTNAYDEIYQLTTVTNAKGQKITYEYDNVGNVQKVVDPRKNATTDNLDYTSTMTYDLAHRVTKATDAAGKFTSSTYDKDGLVTGSTDQLGNTTLVTLDQRGKPTEVKVPYRNDAGTISYRITKYEYDQVGNTTKVISPRGVATTDDPDDFAQVTVYDALNRVKETQSAYDKDDTRYTTPDKTTYAYDAVGRLATMSAPPSAGQSVRNDTTFSYYDNGWTKTSSDPWDIVTSYDYNELGAQTARTLTSAGGSSNRTMSWSYFPDGKLKTRSDDGVPVGKQVVLVDNSDFNNTTATGTWPTANTATNEYGADYATHAAGTGTNVYTWQLNVPQAGSYQVYARFPTVAGAAIDAKYTVTSSAGPTVKTVNQTVGAGTWVSLGSFSFAEGNTQKVTLSDQATGTVVADAVKLVRDNSADVDNEKQDYSYRYDPNGNLTTITDASPGARVDTYAVTYTELNQVDKVTESKPGSVVNTTTFTYNENGAPLTTSHDKQYSSYEYDARDLVSKVTNGKSATDASPKVTTYTYTDRGEKLKEVKGNGNTVDYTYFLDGLLKSQTEKKPNGTLVSESVLDYDLNGNRSHDVTKKMNADNHGAYLSTTSDFTYDPRDRLALLTKTGDGAGTETYVHDANNNVTSQTVKGTPTTFNYERNRLLTAVSGGATASYNYDPFGRLDTVTAAGTVIERNVYDGFDHIVENRKNNGTATSVTKYTFDPMDRTTTKTTDAGGAKAKTTTFSYLGLSGEVLDEEVAGKLTKSYQYSPWGQRLSQVTHNTDGTEEDGYYGYNPHTDVETLTDKTGDTKATYGYTAYGNNDDAQFTGIDKPDTADPTKEPYNAYRFNAKRWDQSSGNYDMGFRDYSPGLNRFLSRDSYNGALADMSLGLSPFTGNRYAFGGGNPISAIEIDGHCWDWAQDVCDAAESAAEWVDHNSDALTDLAVDTAEIILGSAAIGGGITMVAGGISACVASVPALVGVVTAPITGAACAGGAAAALGGGALAVGGVAMVAHGASNWWDDLKRFESPRDGDSVGSWETPKPDNPTRRDDRWLKRNGVDPHTVKDGLPGQESHFDLYVDKNDNIFAVRKGTDPNEGLYVGNMSEYK</sequence>
<dbReference type="InterPro" id="IPR050708">
    <property type="entry name" value="T6SS_VgrG/RHS"/>
</dbReference>
<dbReference type="Pfam" id="PF05593">
    <property type="entry name" value="RHS_repeat"/>
    <property type="match status" value="4"/>
</dbReference>
<dbReference type="Pfam" id="PF25275">
    <property type="entry name" value="Golvesin_C"/>
    <property type="match status" value="2"/>
</dbReference>
<proteinExistence type="predicted"/>
<evidence type="ECO:0000259" key="3">
    <source>
        <dbReference type="Pfam" id="PF25275"/>
    </source>
</evidence>
<dbReference type="InterPro" id="IPR006530">
    <property type="entry name" value="YD"/>
</dbReference>
<protein>
    <submittedName>
        <fullName evidence="4">DNRLRE domain-containing protein</fullName>
    </submittedName>
</protein>
<evidence type="ECO:0000313" key="5">
    <source>
        <dbReference type="Proteomes" id="UP001597053"/>
    </source>
</evidence>
<keyword evidence="5" id="KW-1185">Reference proteome</keyword>
<feature type="domain" description="TGF-beta propeptide" evidence="2">
    <location>
        <begin position="816"/>
        <end position="928"/>
    </location>
</feature>
<accession>A0ABW2ZV38</accession>
<feature type="region of interest" description="Disordered" evidence="1">
    <location>
        <begin position="2761"/>
        <end position="2804"/>
    </location>
</feature>
<evidence type="ECO:0000259" key="2">
    <source>
        <dbReference type="Pfam" id="PF00688"/>
    </source>
</evidence>
<dbReference type="InterPro" id="IPR022385">
    <property type="entry name" value="Rhs_assc_core"/>
</dbReference>
<dbReference type="InterPro" id="IPR031325">
    <property type="entry name" value="RHS_repeat"/>
</dbReference>
<dbReference type="Proteomes" id="UP001597053">
    <property type="component" value="Unassembled WGS sequence"/>
</dbReference>
<name>A0ABW2ZV38_9ACTN</name>
<dbReference type="EMBL" id="JBHTHM010000013">
    <property type="protein sequence ID" value="MFD0782523.1"/>
    <property type="molecule type" value="Genomic_DNA"/>
</dbReference>
<evidence type="ECO:0000313" key="4">
    <source>
        <dbReference type="EMBL" id="MFD0782523.1"/>
    </source>
</evidence>
<dbReference type="NCBIfam" id="NF033679">
    <property type="entry name" value="DNRLRE_dom"/>
    <property type="match status" value="2"/>
</dbReference>
<evidence type="ECO:0000256" key="1">
    <source>
        <dbReference type="SAM" id="MobiDB-lite"/>
    </source>
</evidence>
<dbReference type="InterPro" id="IPR001111">
    <property type="entry name" value="TGF-b_propeptide"/>
</dbReference>
<dbReference type="NCBIfam" id="TIGR03696">
    <property type="entry name" value="Rhs_assc_core"/>
    <property type="match status" value="1"/>
</dbReference>
<gene>
    <name evidence="4" type="ORF">ACFQZ8_01090</name>
</gene>
<dbReference type="InterPro" id="IPR033803">
    <property type="entry name" value="CBD-like_Golvesin-Xly"/>
</dbReference>
<feature type="domain" description="Golvesin/Xly CBD-like" evidence="3">
    <location>
        <begin position="440"/>
        <end position="571"/>
    </location>
</feature>
<comment type="caution">
    <text evidence="4">The sequence shown here is derived from an EMBL/GenBank/DDBJ whole genome shotgun (WGS) entry which is preliminary data.</text>
</comment>
<dbReference type="PANTHER" id="PTHR32305">
    <property type="match status" value="1"/>
</dbReference>
<feature type="compositionally biased region" description="Basic and acidic residues" evidence="1">
    <location>
        <begin position="2773"/>
        <end position="2797"/>
    </location>
</feature>
<feature type="domain" description="Golvesin/Xly CBD-like" evidence="3">
    <location>
        <begin position="2025"/>
        <end position="2154"/>
    </location>
</feature>
<reference evidence="5" key="1">
    <citation type="journal article" date="2019" name="Int. J. Syst. Evol. Microbiol.">
        <title>The Global Catalogue of Microorganisms (GCM) 10K type strain sequencing project: providing services to taxonomists for standard genome sequencing and annotation.</title>
        <authorList>
            <consortium name="The Broad Institute Genomics Platform"/>
            <consortium name="The Broad Institute Genome Sequencing Center for Infectious Disease"/>
            <person name="Wu L."/>
            <person name="Ma J."/>
        </authorList>
    </citation>
    <scope>NUCLEOTIDE SEQUENCE [LARGE SCALE GENOMIC DNA]</scope>
    <source>
        <strain evidence="5">JCM 32148</strain>
    </source>
</reference>
<dbReference type="Pfam" id="PF00688">
    <property type="entry name" value="TGFb_propeptide"/>
    <property type="match status" value="1"/>
</dbReference>
<dbReference type="PANTHER" id="PTHR32305:SF15">
    <property type="entry name" value="PROTEIN RHSA-RELATED"/>
    <property type="match status" value="1"/>
</dbReference>
<dbReference type="Gene3D" id="2.60.120.970">
    <property type="match status" value="2"/>
</dbReference>